<dbReference type="GO" id="GO:0005743">
    <property type="term" value="C:mitochondrial inner membrane"/>
    <property type="evidence" value="ECO:0007669"/>
    <property type="project" value="UniProtKB-SubCell"/>
</dbReference>
<organism evidence="20 21">
    <name type="scientific">Microthyrium microscopicum</name>
    <dbReference type="NCBI Taxonomy" id="703497"/>
    <lineage>
        <taxon>Eukaryota</taxon>
        <taxon>Fungi</taxon>
        <taxon>Dikarya</taxon>
        <taxon>Ascomycota</taxon>
        <taxon>Pezizomycotina</taxon>
        <taxon>Dothideomycetes</taxon>
        <taxon>Dothideomycetes incertae sedis</taxon>
        <taxon>Microthyriales</taxon>
        <taxon>Microthyriaceae</taxon>
        <taxon>Microthyrium</taxon>
    </lineage>
</organism>
<protein>
    <recommendedName>
        <fullName evidence="17">Folylpolyglutamate synthase</fullName>
        <ecNumber evidence="17">6.3.2.17</ecNumber>
    </recommendedName>
    <alternativeName>
        <fullName evidence="17">Folylpoly-gamma-glutamate synthetase</fullName>
    </alternativeName>
    <alternativeName>
        <fullName evidence="17">Tetrahydrofolylpolyglutamate synthase</fullName>
    </alternativeName>
</protein>
<gene>
    <name evidence="20" type="ORF">BT63DRAFT_435177</name>
</gene>
<dbReference type="GO" id="GO:0006730">
    <property type="term" value="P:one-carbon metabolic process"/>
    <property type="evidence" value="ECO:0007669"/>
    <property type="project" value="UniProtKB-KW"/>
</dbReference>
<feature type="binding site" evidence="19">
    <location>
        <position position="192"/>
    </location>
    <ligand>
        <name>Mg(2+)</name>
        <dbReference type="ChEBI" id="CHEBI:18420"/>
        <label>1</label>
    </ligand>
</feature>
<evidence type="ECO:0000256" key="11">
    <source>
        <dbReference type="ARBA" id="ARBA00022792"/>
    </source>
</evidence>
<accession>A0A6A6TVA6</accession>
<keyword evidence="6" id="KW-0963">Cytoplasm</keyword>
<feature type="binding site" evidence="19">
    <location>
        <position position="164"/>
    </location>
    <ligand>
        <name>Mg(2+)</name>
        <dbReference type="ChEBI" id="CHEBI:18420"/>
        <label>1</label>
    </ligand>
</feature>
<keyword evidence="10 18" id="KW-0547">Nucleotide-binding</keyword>
<evidence type="ECO:0000256" key="15">
    <source>
        <dbReference type="ARBA" id="ARBA00023136"/>
    </source>
</evidence>
<dbReference type="PANTHER" id="PTHR11136:SF5">
    <property type="entry name" value="FOLYLPOLYGLUTAMATE SYNTHASE, MITOCHONDRIAL"/>
    <property type="match status" value="1"/>
</dbReference>
<dbReference type="GO" id="GO:0046872">
    <property type="term" value="F:metal ion binding"/>
    <property type="evidence" value="ECO:0007669"/>
    <property type="project" value="UniProtKB-KW"/>
</dbReference>
<evidence type="ECO:0000256" key="17">
    <source>
        <dbReference type="PIRNR" id="PIRNR038895"/>
    </source>
</evidence>
<comment type="catalytic activity">
    <reaction evidence="16 17">
        <text>(6S)-5,6,7,8-tetrahydrofolyl-(gamma-L-Glu)(n) + L-glutamate + ATP = (6S)-5,6,7,8-tetrahydrofolyl-(gamma-L-Glu)(n+1) + ADP + phosphate + H(+)</text>
        <dbReference type="Rhea" id="RHEA:10580"/>
        <dbReference type="Rhea" id="RHEA-COMP:14738"/>
        <dbReference type="Rhea" id="RHEA-COMP:14740"/>
        <dbReference type="ChEBI" id="CHEBI:15378"/>
        <dbReference type="ChEBI" id="CHEBI:29985"/>
        <dbReference type="ChEBI" id="CHEBI:30616"/>
        <dbReference type="ChEBI" id="CHEBI:43474"/>
        <dbReference type="ChEBI" id="CHEBI:141005"/>
        <dbReference type="ChEBI" id="CHEBI:456216"/>
        <dbReference type="EC" id="6.3.2.17"/>
    </reaction>
</comment>
<comment type="subcellular location">
    <subcellularLocation>
        <location evidence="3">Cytoplasm</location>
    </subcellularLocation>
    <subcellularLocation>
        <location evidence="1">Mitochondrion inner membrane</location>
    </subcellularLocation>
    <subcellularLocation>
        <location evidence="2">Mitochondrion matrix</location>
    </subcellularLocation>
</comment>
<keyword evidence="13 19" id="KW-0460">Magnesium</keyword>
<evidence type="ECO:0000256" key="18">
    <source>
        <dbReference type="PIRSR" id="PIRSR038895-1"/>
    </source>
</evidence>
<evidence type="ECO:0000256" key="9">
    <source>
        <dbReference type="ARBA" id="ARBA00022723"/>
    </source>
</evidence>
<evidence type="ECO:0000256" key="5">
    <source>
        <dbReference type="ARBA" id="ARBA00008276"/>
    </source>
</evidence>
<evidence type="ECO:0000256" key="4">
    <source>
        <dbReference type="ARBA" id="ARBA00005150"/>
    </source>
</evidence>
<evidence type="ECO:0000256" key="13">
    <source>
        <dbReference type="ARBA" id="ARBA00022842"/>
    </source>
</evidence>
<dbReference type="PROSITE" id="PS01011">
    <property type="entry name" value="FOLYLPOLYGLU_SYNT_1"/>
    <property type="match status" value="1"/>
</dbReference>
<comment type="similarity">
    <text evidence="5 17">Belongs to the folylpolyglutamate synthase family.</text>
</comment>
<evidence type="ECO:0000256" key="8">
    <source>
        <dbReference type="ARBA" id="ARBA00022598"/>
    </source>
</evidence>
<comment type="cofactor">
    <cofactor evidence="17">
        <name>a monovalent cation</name>
        <dbReference type="ChEBI" id="CHEBI:60242"/>
    </cofactor>
    <text evidence="17">A monovalent cation.</text>
</comment>
<comment type="pathway">
    <text evidence="4 17">Cofactor biosynthesis; tetrahydrofolylpolyglutamate biosynthesis.</text>
</comment>
<dbReference type="NCBIfam" id="TIGR01499">
    <property type="entry name" value="folC"/>
    <property type="match status" value="1"/>
</dbReference>
<proteinExistence type="inferred from homology"/>
<evidence type="ECO:0000313" key="20">
    <source>
        <dbReference type="EMBL" id="KAF2663107.1"/>
    </source>
</evidence>
<feature type="binding site" evidence="18">
    <location>
        <position position="330"/>
    </location>
    <ligand>
        <name>ATP</name>
        <dbReference type="ChEBI" id="CHEBI:30616"/>
    </ligand>
</feature>
<dbReference type="InterPro" id="IPR018109">
    <property type="entry name" value="Folylpolyglutamate_synth_CS"/>
</dbReference>
<dbReference type="EC" id="6.3.2.17" evidence="17"/>
<evidence type="ECO:0000256" key="2">
    <source>
        <dbReference type="ARBA" id="ARBA00004305"/>
    </source>
</evidence>
<dbReference type="PANTHER" id="PTHR11136">
    <property type="entry name" value="FOLYLPOLYGLUTAMATE SYNTHASE-RELATED"/>
    <property type="match status" value="1"/>
</dbReference>
<reference evidence="20" key="1">
    <citation type="journal article" date="2020" name="Stud. Mycol.">
        <title>101 Dothideomycetes genomes: a test case for predicting lifestyles and emergence of pathogens.</title>
        <authorList>
            <person name="Haridas S."/>
            <person name="Albert R."/>
            <person name="Binder M."/>
            <person name="Bloem J."/>
            <person name="Labutti K."/>
            <person name="Salamov A."/>
            <person name="Andreopoulos B."/>
            <person name="Baker S."/>
            <person name="Barry K."/>
            <person name="Bills G."/>
            <person name="Bluhm B."/>
            <person name="Cannon C."/>
            <person name="Castanera R."/>
            <person name="Culley D."/>
            <person name="Daum C."/>
            <person name="Ezra D."/>
            <person name="Gonzalez J."/>
            <person name="Henrissat B."/>
            <person name="Kuo A."/>
            <person name="Liang C."/>
            <person name="Lipzen A."/>
            <person name="Lutzoni F."/>
            <person name="Magnuson J."/>
            <person name="Mondo S."/>
            <person name="Nolan M."/>
            <person name="Ohm R."/>
            <person name="Pangilinan J."/>
            <person name="Park H.-J."/>
            <person name="Ramirez L."/>
            <person name="Alfaro M."/>
            <person name="Sun H."/>
            <person name="Tritt A."/>
            <person name="Yoshinaga Y."/>
            <person name="Zwiers L.-H."/>
            <person name="Turgeon B."/>
            <person name="Goodwin S."/>
            <person name="Spatafora J."/>
            <person name="Crous P."/>
            <person name="Grigoriev I."/>
        </authorList>
    </citation>
    <scope>NUCLEOTIDE SEQUENCE</scope>
    <source>
        <strain evidence="20">CBS 115976</strain>
    </source>
</reference>
<keyword evidence="9 19" id="KW-0479">Metal-binding</keyword>
<evidence type="ECO:0000256" key="12">
    <source>
        <dbReference type="ARBA" id="ARBA00022840"/>
    </source>
</evidence>
<evidence type="ECO:0000256" key="14">
    <source>
        <dbReference type="ARBA" id="ARBA00023128"/>
    </source>
</evidence>
<dbReference type="AlphaFoldDB" id="A0A6A6TVA6"/>
<sequence length="497" mass="54580">MDMSNYPAAVAILNSLQSNAATIAQLRASGHPDYSLALPEMVEWLAQAGYQPRLLDKLNIVHVAGTKGKGSTSAFISSIVGQYLSPGRTRQPIRVGLFTSPHLRFVRERIQIDNMPISEPHFATQFFQLLHKFKEDKRPMYFRFLTLMAFQTFLQENVEAAVVECGIGGEYDSTNIIQKPVVTAITSLGIDHESLLGHTLPEIAWHKAGIFKPGAVALTVPQPAEAMAVLQQRAQERECKLVIIPRHPQIESGQVSLGLAADYQKTNASIAVASASALLKKMGFSQVPDLVSNPAAALPKEFIAGLQKVRWPGRSEVRAETSTNTMWFLDGAHTVESIELSTQWFITETKKQGKDIPRVLIFNQQSRDADKLATALYDMASKTLGPRPFDKVIFTTNKTYETHGYTPDLVSNNTDNKSVEDLTVQDQLARTWGHLDPTAAIEVCRSIDSAILRARSLNATAATAESSQRLVLIIGSLHLVGGALEVLENAANNTLER</sequence>
<keyword evidence="14" id="KW-0496">Mitochondrion</keyword>
<dbReference type="GO" id="GO:0005524">
    <property type="term" value="F:ATP binding"/>
    <property type="evidence" value="ECO:0007669"/>
    <property type="project" value="UniProtKB-KW"/>
</dbReference>
<evidence type="ECO:0000256" key="1">
    <source>
        <dbReference type="ARBA" id="ARBA00004273"/>
    </source>
</evidence>
<dbReference type="UniPathway" id="UPA00850"/>
<dbReference type="GO" id="GO:0004326">
    <property type="term" value="F:tetrahydrofolylpolyglutamate synthase activity"/>
    <property type="evidence" value="ECO:0007669"/>
    <property type="project" value="UniProtKB-EC"/>
</dbReference>
<evidence type="ECO:0000256" key="16">
    <source>
        <dbReference type="ARBA" id="ARBA00047493"/>
    </source>
</evidence>
<keyword evidence="15" id="KW-0472">Membrane</keyword>
<dbReference type="SUPFAM" id="SSF53623">
    <property type="entry name" value="MurD-like peptide ligases, catalytic domain"/>
    <property type="match status" value="1"/>
</dbReference>
<dbReference type="InterPro" id="IPR023600">
    <property type="entry name" value="Folylpolyglutamate_synth_euk"/>
</dbReference>
<evidence type="ECO:0000256" key="3">
    <source>
        <dbReference type="ARBA" id="ARBA00004496"/>
    </source>
</evidence>
<keyword evidence="21" id="KW-1185">Reference proteome</keyword>
<dbReference type="PIRSF" id="PIRSF038895">
    <property type="entry name" value="FPGS"/>
    <property type="match status" value="1"/>
</dbReference>
<name>A0A6A6TVA6_9PEZI</name>
<dbReference type="GO" id="GO:0005829">
    <property type="term" value="C:cytosol"/>
    <property type="evidence" value="ECO:0007669"/>
    <property type="project" value="TreeGrafter"/>
</dbReference>
<dbReference type="PROSITE" id="PS01012">
    <property type="entry name" value="FOLYLPOLYGLU_SYNT_2"/>
    <property type="match status" value="1"/>
</dbReference>
<dbReference type="SUPFAM" id="SSF53244">
    <property type="entry name" value="MurD-like peptide ligases, peptide-binding domain"/>
    <property type="match status" value="1"/>
</dbReference>
<comment type="function">
    <text evidence="17">Catalyzes conversion of folates to polyglutamate derivatives allowing concentration of folate compounds in the cell and the intracellular retention of these cofactors, which are important substrates for most of the folate-dependent enzymes that are involved in one-carbon transfer reactions involved in purine, pyrimidine and amino acid synthesis.</text>
</comment>
<keyword evidence="7 17" id="KW-0554">One-carbon metabolism</keyword>
<feature type="binding site" evidence="19">
    <location>
        <position position="100"/>
    </location>
    <ligand>
        <name>Mg(2+)</name>
        <dbReference type="ChEBI" id="CHEBI:18420"/>
        <label>1</label>
    </ligand>
</feature>
<evidence type="ECO:0000256" key="10">
    <source>
        <dbReference type="ARBA" id="ARBA00022741"/>
    </source>
</evidence>
<dbReference type="Proteomes" id="UP000799302">
    <property type="component" value="Unassembled WGS sequence"/>
</dbReference>
<evidence type="ECO:0000256" key="19">
    <source>
        <dbReference type="PIRSR" id="PIRSR038895-2"/>
    </source>
</evidence>
<dbReference type="EMBL" id="MU004248">
    <property type="protein sequence ID" value="KAF2663107.1"/>
    <property type="molecule type" value="Genomic_DNA"/>
</dbReference>
<dbReference type="InterPro" id="IPR036615">
    <property type="entry name" value="Mur_ligase_C_dom_sf"/>
</dbReference>
<dbReference type="Gene3D" id="3.90.190.20">
    <property type="entry name" value="Mur ligase, C-terminal domain"/>
    <property type="match status" value="1"/>
</dbReference>
<dbReference type="GO" id="GO:0005759">
    <property type="term" value="C:mitochondrial matrix"/>
    <property type="evidence" value="ECO:0007669"/>
    <property type="project" value="UniProtKB-SubCell"/>
</dbReference>
<dbReference type="OrthoDB" id="5212574at2759"/>
<dbReference type="InterPro" id="IPR036565">
    <property type="entry name" value="Mur-like_cat_sf"/>
</dbReference>
<dbReference type="InterPro" id="IPR001645">
    <property type="entry name" value="Folylpolyglutamate_synth"/>
</dbReference>
<dbReference type="Gene3D" id="3.40.1190.10">
    <property type="entry name" value="Mur-like, catalytic domain"/>
    <property type="match status" value="1"/>
</dbReference>
<evidence type="ECO:0000313" key="21">
    <source>
        <dbReference type="Proteomes" id="UP000799302"/>
    </source>
</evidence>
<feature type="binding site" evidence="18">
    <location>
        <position position="314"/>
    </location>
    <ligand>
        <name>ATP</name>
        <dbReference type="ChEBI" id="CHEBI:30616"/>
    </ligand>
</feature>
<keyword evidence="12 18" id="KW-0067">ATP-binding</keyword>
<keyword evidence="8 17" id="KW-0436">Ligase</keyword>
<evidence type="ECO:0000256" key="7">
    <source>
        <dbReference type="ARBA" id="ARBA00022563"/>
    </source>
</evidence>
<keyword evidence="11" id="KW-0999">Mitochondrion inner membrane</keyword>
<evidence type="ECO:0000256" key="6">
    <source>
        <dbReference type="ARBA" id="ARBA00022490"/>
    </source>
</evidence>